<evidence type="ECO:0008006" key="5">
    <source>
        <dbReference type="Google" id="ProtNLM"/>
    </source>
</evidence>
<sequence length="302" mass="31729">MRRIRNDLRSITAFIFISTLGLGAACANDDAEQACGGNGELHGDHCHCDPGYVLSKDEQNCLPAGTGGADSSDADTAEPTGTDTMGADTTGTDSAGTDGEGTDSDAEEALMFTPGEVRAFTEVVDTKRVWVLEAIEDTRVLNLEIYEAFGGPTTPTSVPLTAEETNYATCGTCLLFRDGCETHDDHFHCGRTWMPEVGGTITLTALGTSAGSLFAGEIEGVTLREVTIAEDFTTTPVPGGETIVLETWSFEATLASEGSGEAECGGHGHEHDGHCHCDPGYMPDPQDPLHCIPVCCRRSGSA</sequence>
<evidence type="ECO:0000313" key="4">
    <source>
        <dbReference type="Proteomes" id="UP000199400"/>
    </source>
</evidence>
<keyword evidence="2" id="KW-0732">Signal</keyword>
<dbReference type="EMBL" id="FOMX01000024">
    <property type="protein sequence ID" value="SFE96924.1"/>
    <property type="molecule type" value="Genomic_DNA"/>
</dbReference>
<dbReference type="Proteomes" id="UP000199400">
    <property type="component" value="Unassembled WGS sequence"/>
</dbReference>
<dbReference type="AlphaFoldDB" id="A0A1I2EV02"/>
<feature type="chain" id="PRO_5011652628" description="EGF-like domain-containing protein" evidence="2">
    <location>
        <begin position="28"/>
        <end position="302"/>
    </location>
</feature>
<gene>
    <name evidence="3" type="ORF">SAMN02745121_06272</name>
</gene>
<evidence type="ECO:0000256" key="2">
    <source>
        <dbReference type="SAM" id="SignalP"/>
    </source>
</evidence>
<organism evidence="3 4">
    <name type="scientific">Nannocystis exedens</name>
    <dbReference type="NCBI Taxonomy" id="54"/>
    <lineage>
        <taxon>Bacteria</taxon>
        <taxon>Pseudomonadati</taxon>
        <taxon>Myxococcota</taxon>
        <taxon>Polyangia</taxon>
        <taxon>Nannocystales</taxon>
        <taxon>Nannocystaceae</taxon>
        <taxon>Nannocystis</taxon>
    </lineage>
</organism>
<feature type="signal peptide" evidence="2">
    <location>
        <begin position="1"/>
        <end position="27"/>
    </location>
</feature>
<dbReference type="OrthoDB" id="5476584at2"/>
<dbReference type="RefSeq" id="WP_096327685.1">
    <property type="nucleotide sequence ID" value="NZ_FOMX01000024.1"/>
</dbReference>
<feature type="compositionally biased region" description="Low complexity" evidence="1">
    <location>
        <begin position="80"/>
        <end position="97"/>
    </location>
</feature>
<accession>A0A1I2EV02</accession>
<reference evidence="4" key="1">
    <citation type="submission" date="2016-10" db="EMBL/GenBank/DDBJ databases">
        <authorList>
            <person name="Varghese N."/>
            <person name="Submissions S."/>
        </authorList>
    </citation>
    <scope>NUCLEOTIDE SEQUENCE [LARGE SCALE GENOMIC DNA]</scope>
    <source>
        <strain evidence="4">ATCC 25963</strain>
    </source>
</reference>
<protein>
    <recommendedName>
        <fullName evidence="5">EGF-like domain-containing protein</fullName>
    </recommendedName>
</protein>
<proteinExistence type="predicted"/>
<dbReference type="PROSITE" id="PS51257">
    <property type="entry name" value="PROKAR_LIPOPROTEIN"/>
    <property type="match status" value="1"/>
</dbReference>
<name>A0A1I2EV02_9BACT</name>
<keyword evidence="4" id="KW-1185">Reference proteome</keyword>
<evidence type="ECO:0000313" key="3">
    <source>
        <dbReference type="EMBL" id="SFE96924.1"/>
    </source>
</evidence>
<evidence type="ECO:0000256" key="1">
    <source>
        <dbReference type="SAM" id="MobiDB-lite"/>
    </source>
</evidence>
<feature type="region of interest" description="Disordered" evidence="1">
    <location>
        <begin position="63"/>
        <end position="103"/>
    </location>
</feature>